<evidence type="ECO:0000256" key="4">
    <source>
        <dbReference type="ARBA" id="ARBA00022832"/>
    </source>
</evidence>
<sequence>MSLSFQGHTVIITGAGGGLGKAYSLFFASRGANVVVNDFNAAAAQNVVDEIVKVGGKAVANTSSVTDGAAIIKTAVDTFGGVSILINNAGILRDKSFKNMTDKEWDQIMEVHLKGAFACTKAAWPIFRKQKFGRVVNTASAAGIYGNFGQANYSAAKMGLIGFTKTLAREGAKYGIKAIAIAPMAASAMTETIMSPEMLAKLGPEFVPPFVAAVCHPEGPDASGRVFELGAGFIAEVRWERSDGAVFKTDASFTPSAVSKLPPNPQSKPEVRFDGQTVIITGAGAGLGRIYALMYGKLGANVVVNDVSEKGANSVVEEVIKAGGKAVAAVNSAEDGDAIVKVALEKFGGVHVLVANAGVLRDKSFQAMTEQEWDLVLACAKAVWPIFQKQTYGRIVTTCSQVGIYGNFGQANYSTAKAGIMSLTKTLAFEGRKYNILANVIAPSAGTAMTATVWPQEMVDAFKPDFIAPLVGYLTSKDNEETSGSLFEVLGGWAAQTRWQRSGGYGFPSNKPYTSEDVVAKWKHITTFGNVVVIFSDADIVVEAKKMIVKPTEYSYTERDVILYNLGVGATEKELKWTFEGDEEFSAIPIFGVIPQFLASSGFPSDWLPDYNPAKLLHGEQFLSIKAPIPTSGELVTRVRLLEALDKGKAAAATTINETRDKHTGTLIFENQCTLFIRGSGGFGGKRIGKDRGAASAANEIPKRAPDAVLEEKTIPTQGVLYRLSGDMNPLHILPEFAAIGGFDRPILHGLCSMGISGKHVFKTFGPFKDIKVRFAGVVYPGETLVTLMWKEGPKVVFLTKVKERDSVVLASAGVTLVDNSEKAKL</sequence>
<dbReference type="Gene3D" id="1.10.287.4290">
    <property type="match status" value="2"/>
</dbReference>
<dbReference type="GO" id="GO:0016491">
    <property type="term" value="F:oxidoreductase activity"/>
    <property type="evidence" value="ECO:0007669"/>
    <property type="project" value="UniProtKB-KW"/>
</dbReference>
<dbReference type="CDD" id="cd05353">
    <property type="entry name" value="hydroxyacyl-CoA-like_DH_SDR_c-like"/>
    <property type="match status" value="2"/>
</dbReference>
<organism evidence="11 12">
    <name type="scientific">Guyanagaster necrorhizus</name>
    <dbReference type="NCBI Taxonomy" id="856835"/>
    <lineage>
        <taxon>Eukaryota</taxon>
        <taxon>Fungi</taxon>
        <taxon>Dikarya</taxon>
        <taxon>Basidiomycota</taxon>
        <taxon>Agaricomycotina</taxon>
        <taxon>Agaricomycetes</taxon>
        <taxon>Agaricomycetidae</taxon>
        <taxon>Agaricales</taxon>
        <taxon>Marasmiineae</taxon>
        <taxon>Physalacriaceae</taxon>
        <taxon>Guyanagaster</taxon>
    </lineage>
</organism>
<proteinExistence type="inferred from homology"/>
<dbReference type="GO" id="GO:0006631">
    <property type="term" value="P:fatty acid metabolic process"/>
    <property type="evidence" value="ECO:0007669"/>
    <property type="project" value="UniProtKB-KW"/>
</dbReference>
<dbReference type="PRINTS" id="PR00081">
    <property type="entry name" value="GDHRDH"/>
</dbReference>
<keyword evidence="12" id="KW-1185">Reference proteome</keyword>
<dbReference type="Proteomes" id="UP000812287">
    <property type="component" value="Unassembled WGS sequence"/>
</dbReference>
<comment type="subcellular location">
    <subcellularLocation>
        <location evidence="1">Peroxisome</location>
    </subcellularLocation>
</comment>
<dbReference type="Pfam" id="PF00106">
    <property type="entry name" value="adh_short"/>
    <property type="match status" value="2"/>
</dbReference>
<dbReference type="PANTHER" id="PTHR45024:SF2">
    <property type="entry name" value="SCP2 DOMAIN-CONTAINING PROTEIN"/>
    <property type="match status" value="1"/>
</dbReference>
<evidence type="ECO:0000256" key="7">
    <source>
        <dbReference type="ARBA" id="ARBA00023098"/>
    </source>
</evidence>
<keyword evidence="9" id="KW-0456">Lyase</keyword>
<dbReference type="PROSITE" id="PS00061">
    <property type="entry name" value="ADH_SHORT"/>
    <property type="match status" value="2"/>
</dbReference>
<dbReference type="GO" id="GO:0005777">
    <property type="term" value="C:peroxisome"/>
    <property type="evidence" value="ECO:0007669"/>
    <property type="project" value="UniProtKB-SubCell"/>
</dbReference>
<keyword evidence="6" id="KW-0560">Oxidoreductase</keyword>
<dbReference type="InterPro" id="IPR057326">
    <property type="entry name" value="KR_dom"/>
</dbReference>
<dbReference type="FunFam" id="3.40.50.720:FF:000084">
    <property type="entry name" value="Short-chain dehydrogenase reductase"/>
    <property type="match status" value="1"/>
</dbReference>
<dbReference type="InterPro" id="IPR051687">
    <property type="entry name" value="Peroxisomal_Beta-Oxidation"/>
</dbReference>
<keyword evidence="4" id="KW-0276">Fatty acid metabolism</keyword>
<keyword evidence="7" id="KW-0443">Lipid metabolism</keyword>
<evidence type="ECO:0000259" key="10">
    <source>
        <dbReference type="SMART" id="SM00822"/>
    </source>
</evidence>
<dbReference type="Pfam" id="PF01575">
    <property type="entry name" value="MaoC_dehydratas"/>
    <property type="match status" value="1"/>
</dbReference>
<dbReference type="AlphaFoldDB" id="A0A9P8AWW4"/>
<accession>A0A9P8AWW4</accession>
<dbReference type="RefSeq" id="XP_043044614.1">
    <property type="nucleotide sequence ID" value="XM_043189315.1"/>
</dbReference>
<comment type="similarity">
    <text evidence="3">Belongs to the short-chain dehydrogenases/reductases (SDR) family.</text>
</comment>
<evidence type="ECO:0000313" key="11">
    <source>
        <dbReference type="EMBL" id="KAG7451114.1"/>
    </source>
</evidence>
<dbReference type="SUPFAM" id="SSF54637">
    <property type="entry name" value="Thioesterase/thiol ester dehydrase-isomerase"/>
    <property type="match status" value="2"/>
</dbReference>
<reference evidence="11" key="1">
    <citation type="submission" date="2020-11" db="EMBL/GenBank/DDBJ databases">
        <title>Adaptations for nitrogen fixation in a non-lichenized fungal sporocarp promotes dispersal by wood-feeding termites.</title>
        <authorList>
            <consortium name="DOE Joint Genome Institute"/>
            <person name="Koch R.A."/>
            <person name="Yoon G."/>
            <person name="Arayal U."/>
            <person name="Lail K."/>
            <person name="Amirebrahimi M."/>
            <person name="Labutti K."/>
            <person name="Lipzen A."/>
            <person name="Riley R."/>
            <person name="Barry K."/>
            <person name="Henrissat B."/>
            <person name="Grigoriev I.V."/>
            <person name="Herr J.R."/>
            <person name="Aime M.C."/>
        </authorList>
    </citation>
    <scope>NUCLEOTIDE SEQUENCE</scope>
    <source>
        <strain evidence="11">MCA 3950</strain>
    </source>
</reference>
<dbReference type="InterPro" id="IPR029069">
    <property type="entry name" value="HotDog_dom_sf"/>
</dbReference>
<evidence type="ECO:0000256" key="2">
    <source>
        <dbReference type="ARBA" id="ARBA00005005"/>
    </source>
</evidence>
<dbReference type="InterPro" id="IPR002347">
    <property type="entry name" value="SDR_fam"/>
</dbReference>
<evidence type="ECO:0000256" key="6">
    <source>
        <dbReference type="ARBA" id="ARBA00023002"/>
    </source>
</evidence>
<dbReference type="InterPro" id="IPR054357">
    <property type="entry name" value="MFE-2_N"/>
</dbReference>
<dbReference type="GO" id="GO:0004300">
    <property type="term" value="F:enoyl-CoA hydratase activity"/>
    <property type="evidence" value="ECO:0007669"/>
    <property type="project" value="UniProtKB-ARBA"/>
</dbReference>
<dbReference type="Pfam" id="PF22622">
    <property type="entry name" value="MFE-2_hydrat-2_N"/>
    <property type="match status" value="1"/>
</dbReference>
<keyword evidence="8" id="KW-0576">Peroxisome</keyword>
<evidence type="ECO:0000313" key="12">
    <source>
        <dbReference type="Proteomes" id="UP000812287"/>
    </source>
</evidence>
<dbReference type="GeneID" id="66111612"/>
<evidence type="ECO:0000256" key="3">
    <source>
        <dbReference type="ARBA" id="ARBA00006484"/>
    </source>
</evidence>
<dbReference type="InterPro" id="IPR002539">
    <property type="entry name" value="MaoC-like_dom"/>
</dbReference>
<evidence type="ECO:0000256" key="8">
    <source>
        <dbReference type="ARBA" id="ARBA00023140"/>
    </source>
</evidence>
<dbReference type="OrthoDB" id="3592703at2759"/>
<comment type="caution">
    <text evidence="11">The sequence shown here is derived from an EMBL/GenBank/DDBJ whole genome shotgun (WGS) entry which is preliminary data.</text>
</comment>
<dbReference type="SUPFAM" id="SSF51735">
    <property type="entry name" value="NAD(P)-binding Rossmann-fold domains"/>
    <property type="match status" value="2"/>
</dbReference>
<dbReference type="Gene3D" id="3.10.129.10">
    <property type="entry name" value="Hotdog Thioesterase"/>
    <property type="match status" value="1"/>
</dbReference>
<dbReference type="InterPro" id="IPR020904">
    <property type="entry name" value="Sc_DH/Rdtase_CS"/>
</dbReference>
<keyword evidence="5" id="KW-0521">NADP</keyword>
<evidence type="ECO:0000256" key="5">
    <source>
        <dbReference type="ARBA" id="ARBA00022857"/>
    </source>
</evidence>
<gene>
    <name evidence="11" type="ORF">BT62DRAFT_978007</name>
</gene>
<dbReference type="PANTHER" id="PTHR45024">
    <property type="entry name" value="DEHYDROGENASES, SHORT CHAIN"/>
    <property type="match status" value="1"/>
</dbReference>
<dbReference type="EMBL" id="MU250525">
    <property type="protein sequence ID" value="KAG7451114.1"/>
    <property type="molecule type" value="Genomic_DNA"/>
</dbReference>
<dbReference type="InterPro" id="IPR036291">
    <property type="entry name" value="NAD(P)-bd_dom_sf"/>
</dbReference>
<comment type="pathway">
    <text evidence="2">Lipid metabolism; fatty acid beta-oxidation.</text>
</comment>
<dbReference type="Gene3D" id="3.40.50.720">
    <property type="entry name" value="NAD(P)-binding Rossmann-like Domain"/>
    <property type="match status" value="2"/>
</dbReference>
<name>A0A9P8AWW4_9AGAR</name>
<evidence type="ECO:0000256" key="9">
    <source>
        <dbReference type="ARBA" id="ARBA00023239"/>
    </source>
</evidence>
<dbReference type="PRINTS" id="PR00080">
    <property type="entry name" value="SDRFAMILY"/>
</dbReference>
<dbReference type="CDD" id="cd03448">
    <property type="entry name" value="HDE_HSD"/>
    <property type="match status" value="1"/>
</dbReference>
<evidence type="ECO:0000256" key="1">
    <source>
        <dbReference type="ARBA" id="ARBA00004275"/>
    </source>
</evidence>
<dbReference type="SMART" id="SM00822">
    <property type="entry name" value="PKS_KR"/>
    <property type="match status" value="1"/>
</dbReference>
<feature type="domain" description="Ketoreductase" evidence="10">
    <location>
        <begin position="8"/>
        <end position="187"/>
    </location>
</feature>
<protein>
    <submittedName>
        <fullName evidence="11">Multifunctional beta-oxidation protein</fullName>
    </submittedName>
</protein>